<sequence>YMKNLFVERKQNYLIDNTRKLIIEIFMRNKFTRKYLFKHWI</sequence>
<accession>X1EBP1</accession>
<feature type="non-terminal residue" evidence="1">
    <location>
        <position position="1"/>
    </location>
</feature>
<comment type="caution">
    <text evidence="1">The sequence shown here is derived from an EMBL/GenBank/DDBJ whole genome shotgun (WGS) entry which is preliminary data.</text>
</comment>
<gene>
    <name evidence="1" type="ORF">S01H4_60755</name>
</gene>
<dbReference type="AlphaFoldDB" id="X1EBP1"/>
<proteinExistence type="predicted"/>
<name>X1EBP1_9ZZZZ</name>
<dbReference type="EMBL" id="BART01035892">
    <property type="protein sequence ID" value="GAH06083.1"/>
    <property type="molecule type" value="Genomic_DNA"/>
</dbReference>
<evidence type="ECO:0000313" key="1">
    <source>
        <dbReference type="EMBL" id="GAH06083.1"/>
    </source>
</evidence>
<protein>
    <submittedName>
        <fullName evidence="1">Uncharacterized protein</fullName>
    </submittedName>
</protein>
<reference evidence="1" key="1">
    <citation type="journal article" date="2014" name="Front. Microbiol.">
        <title>High frequency of phylogenetically diverse reductive dehalogenase-homologous genes in deep subseafloor sedimentary metagenomes.</title>
        <authorList>
            <person name="Kawai M."/>
            <person name="Futagami T."/>
            <person name="Toyoda A."/>
            <person name="Takaki Y."/>
            <person name="Nishi S."/>
            <person name="Hori S."/>
            <person name="Arai W."/>
            <person name="Tsubouchi T."/>
            <person name="Morono Y."/>
            <person name="Uchiyama I."/>
            <person name="Ito T."/>
            <person name="Fujiyama A."/>
            <person name="Inagaki F."/>
            <person name="Takami H."/>
        </authorList>
    </citation>
    <scope>NUCLEOTIDE SEQUENCE</scope>
    <source>
        <strain evidence="1">Expedition CK06-06</strain>
    </source>
</reference>
<organism evidence="1">
    <name type="scientific">marine sediment metagenome</name>
    <dbReference type="NCBI Taxonomy" id="412755"/>
    <lineage>
        <taxon>unclassified sequences</taxon>
        <taxon>metagenomes</taxon>
        <taxon>ecological metagenomes</taxon>
    </lineage>
</organism>